<dbReference type="STRING" id="7868.ENSCMIP00000014314"/>
<evidence type="ECO:0000313" key="3">
    <source>
        <dbReference type="Ensembl" id="ENSCMIP00000014314.1"/>
    </source>
</evidence>
<reference evidence="4" key="3">
    <citation type="journal article" date="2014" name="Nature">
        <title>Elephant shark genome provides unique insights into gnathostome evolution.</title>
        <authorList>
            <consortium name="International Elephant Shark Genome Sequencing Consortium"/>
            <person name="Venkatesh B."/>
            <person name="Lee A.P."/>
            <person name="Ravi V."/>
            <person name="Maurya A.K."/>
            <person name="Lian M.M."/>
            <person name="Swann J.B."/>
            <person name="Ohta Y."/>
            <person name="Flajnik M.F."/>
            <person name="Sutoh Y."/>
            <person name="Kasahara M."/>
            <person name="Hoon S."/>
            <person name="Gangu V."/>
            <person name="Roy S.W."/>
            <person name="Irimia M."/>
            <person name="Korzh V."/>
            <person name="Kondrychyn I."/>
            <person name="Lim Z.W."/>
            <person name="Tay B.H."/>
            <person name="Tohari S."/>
            <person name="Kong K.W."/>
            <person name="Ho S."/>
            <person name="Lorente-Galdos B."/>
            <person name="Quilez J."/>
            <person name="Marques-Bonet T."/>
            <person name="Raney B.J."/>
            <person name="Ingham P.W."/>
            <person name="Tay A."/>
            <person name="Hillier L.W."/>
            <person name="Minx P."/>
            <person name="Boehm T."/>
            <person name="Wilson R.K."/>
            <person name="Brenner S."/>
            <person name="Warren W.C."/>
        </authorList>
    </citation>
    <scope>NUCLEOTIDE SEQUENCE [LARGE SCALE GENOMIC DNA]</scope>
</reference>
<dbReference type="AlphaFoldDB" id="A0A4W3HZC0"/>
<keyword evidence="4" id="KW-1185">Reference proteome</keyword>
<reference evidence="3" key="5">
    <citation type="submission" date="2025-09" db="UniProtKB">
        <authorList>
            <consortium name="Ensembl"/>
        </authorList>
    </citation>
    <scope>IDENTIFICATION</scope>
</reference>
<organism evidence="3 4">
    <name type="scientific">Callorhinchus milii</name>
    <name type="common">Ghost shark</name>
    <dbReference type="NCBI Taxonomy" id="7868"/>
    <lineage>
        <taxon>Eukaryota</taxon>
        <taxon>Metazoa</taxon>
        <taxon>Chordata</taxon>
        <taxon>Craniata</taxon>
        <taxon>Vertebrata</taxon>
        <taxon>Chondrichthyes</taxon>
        <taxon>Holocephali</taxon>
        <taxon>Chimaeriformes</taxon>
        <taxon>Callorhinchidae</taxon>
        <taxon>Callorhinchus</taxon>
    </lineage>
</organism>
<dbReference type="Ensembl" id="ENSCMIT00000014619.1">
    <property type="protein sequence ID" value="ENSCMIP00000014314.1"/>
    <property type="gene ID" value="ENSCMIG00000007103.1"/>
</dbReference>
<dbReference type="InterPro" id="IPR011677">
    <property type="entry name" value="TCTN1-3_dom"/>
</dbReference>
<evidence type="ECO:0000256" key="1">
    <source>
        <dbReference type="ARBA" id="ARBA00011495"/>
    </source>
</evidence>
<accession>A0A4W3HZC0</accession>
<dbReference type="InParanoid" id="A0A4W3HZC0"/>
<feature type="domain" description="Tectonic-1-3" evidence="2">
    <location>
        <begin position="200"/>
        <end position="305"/>
    </location>
</feature>
<evidence type="ECO:0000259" key="2">
    <source>
        <dbReference type="Pfam" id="PF07773"/>
    </source>
</evidence>
<dbReference type="PANTHER" id="PTHR14611">
    <property type="entry name" value="TECTONIC FAMILY MEMBER"/>
    <property type="match status" value="1"/>
</dbReference>
<dbReference type="PANTHER" id="PTHR14611:SF1">
    <property type="entry name" value="TECTONIC-1"/>
    <property type="match status" value="1"/>
</dbReference>
<name>A0A4W3HZC0_CALMI</name>
<proteinExistence type="predicted"/>
<dbReference type="Pfam" id="PF07773">
    <property type="entry name" value="TCTN_DUF1619"/>
    <property type="match status" value="2"/>
</dbReference>
<dbReference type="GeneTree" id="ENSGT00570000079101"/>
<sequence length="335" mass="36660">WGNKTWKLHIFLNWKYVEYRRIHHFFSIQYGVPIQTNNGFLRIPVPLVTSECVDDNPAGFLVDQVSQCTRKIDITKDCVGLAALNVTNYLDFIIFSIPDQNSGIQLNITSVVLQSLEGTQTLLNNPDIGILEPVLIATSGVCNNVILGVNYELVYNDKGKIVAGSGSFTLGAISSKMLPIQQRFQIKFTQTNTTAIPLSGNPGYVVGHPLLAGFRQTGSPGIIQSTNRFGQLTVLSSFNQDCLQREGLRLPVLFGINVQSGCLLRLTNATGCKQWSQIITNVLVGNPAPQLVASFGNSQAQDEADWVTIAQSTSRIQVMIFTNTEGTRDSASSPH</sequence>
<reference evidence="4" key="2">
    <citation type="journal article" date="2007" name="PLoS Biol.">
        <title>Survey sequencing and comparative analysis of the elephant shark (Callorhinchus milii) genome.</title>
        <authorList>
            <person name="Venkatesh B."/>
            <person name="Kirkness E.F."/>
            <person name="Loh Y.H."/>
            <person name="Halpern A.L."/>
            <person name="Lee A.P."/>
            <person name="Johnson J."/>
            <person name="Dandona N."/>
            <person name="Viswanathan L.D."/>
            <person name="Tay A."/>
            <person name="Venter J.C."/>
            <person name="Strausberg R.L."/>
            <person name="Brenner S."/>
        </authorList>
    </citation>
    <scope>NUCLEOTIDE SEQUENCE [LARGE SCALE GENOMIC DNA]</scope>
</reference>
<feature type="domain" description="Tectonic-1-3" evidence="2">
    <location>
        <begin position="29"/>
        <end position="190"/>
    </location>
</feature>
<protein>
    <recommendedName>
        <fullName evidence="2">Tectonic-1-3 domain-containing protein</fullName>
    </recommendedName>
</protein>
<dbReference type="InterPro" id="IPR040354">
    <property type="entry name" value="TCTN1-3"/>
</dbReference>
<reference evidence="4" key="1">
    <citation type="journal article" date="2006" name="Science">
        <title>Ancient noncoding elements conserved in the human genome.</title>
        <authorList>
            <person name="Venkatesh B."/>
            <person name="Kirkness E.F."/>
            <person name="Loh Y.H."/>
            <person name="Halpern A.L."/>
            <person name="Lee A.P."/>
            <person name="Johnson J."/>
            <person name="Dandona N."/>
            <person name="Viswanathan L.D."/>
            <person name="Tay A."/>
            <person name="Venter J.C."/>
            <person name="Strausberg R.L."/>
            <person name="Brenner S."/>
        </authorList>
    </citation>
    <scope>NUCLEOTIDE SEQUENCE [LARGE SCALE GENOMIC DNA]</scope>
</reference>
<dbReference type="GO" id="GO:1904491">
    <property type="term" value="P:protein localization to ciliary transition zone"/>
    <property type="evidence" value="ECO:0007669"/>
    <property type="project" value="TreeGrafter"/>
</dbReference>
<dbReference type="OMA" id="MIFTNTE"/>
<evidence type="ECO:0000313" key="4">
    <source>
        <dbReference type="Proteomes" id="UP000314986"/>
    </source>
</evidence>
<dbReference type="Proteomes" id="UP000314986">
    <property type="component" value="Unassembled WGS sequence"/>
</dbReference>
<reference evidence="3" key="4">
    <citation type="submission" date="2025-08" db="UniProtKB">
        <authorList>
            <consortium name="Ensembl"/>
        </authorList>
    </citation>
    <scope>IDENTIFICATION</scope>
</reference>
<comment type="subunit">
    <text evidence="1">Part of the tectonic-like complex (also named B9 complex).</text>
</comment>
<dbReference type="GO" id="GO:0036038">
    <property type="term" value="C:MKS complex"/>
    <property type="evidence" value="ECO:0007669"/>
    <property type="project" value="TreeGrafter"/>
</dbReference>
<dbReference type="GO" id="GO:0060271">
    <property type="term" value="P:cilium assembly"/>
    <property type="evidence" value="ECO:0007669"/>
    <property type="project" value="TreeGrafter"/>
</dbReference>